<accession>A0ABU7LIY1</accession>
<proteinExistence type="predicted"/>
<dbReference type="Pfam" id="PF03235">
    <property type="entry name" value="GmrSD_N"/>
    <property type="match status" value="1"/>
</dbReference>
<dbReference type="PANTHER" id="PTHR39639">
    <property type="entry name" value="CHROMOSOME 16, WHOLE GENOME SHOTGUN SEQUENCE"/>
    <property type="match status" value="1"/>
</dbReference>
<sequence length="376" mass="42965">MDSDIDATAPAITSDHSWFRVSDYVGWQRDGSLQLRPKFQRGSVWKPSDKSLLIDSLLKGFPIPLIILQDEYPEIGATPIRRVVDGQQRLRTLIGYIDRSLLGDDIEDSDHFTYRPQGMPHTHPGYQFTDLSREQQVQIIETRISAVILSSRTSEPAILEVYDRLNRTGTKLSSQELRWAKYRSDFSELCYRITRDNQTRWHNWGIINNQAISQMADVELTSELILLILDGVQKTGKREVDEAYENRALANDEEIFIVQVFNSIFDSLDFIYDSSPSRDAIRPFRTKAWLYSLFSYQLHQMGVINREGDVTATGSSFNARDLTAPDIDPTWVEAALDAYKEARRSDASLARAVSGGASDRSSRQRRLDFLTSVLDR</sequence>
<comment type="caution">
    <text evidence="2">The sequence shown here is derived from an EMBL/GenBank/DDBJ whole genome shotgun (WGS) entry which is preliminary data.</text>
</comment>
<protein>
    <submittedName>
        <fullName evidence="2">DUF262 domain-containing protein</fullName>
    </submittedName>
</protein>
<dbReference type="Proteomes" id="UP001336020">
    <property type="component" value="Unassembled WGS sequence"/>
</dbReference>
<evidence type="ECO:0000313" key="3">
    <source>
        <dbReference type="Proteomes" id="UP001336020"/>
    </source>
</evidence>
<keyword evidence="3" id="KW-1185">Reference proteome</keyword>
<dbReference type="RefSeq" id="WP_330136674.1">
    <property type="nucleotide sequence ID" value="NZ_JAUTXY010000018.1"/>
</dbReference>
<evidence type="ECO:0000313" key="2">
    <source>
        <dbReference type="EMBL" id="MEE2061518.1"/>
    </source>
</evidence>
<dbReference type="PANTHER" id="PTHR39639:SF1">
    <property type="entry name" value="DUF262 DOMAIN-CONTAINING PROTEIN"/>
    <property type="match status" value="1"/>
</dbReference>
<dbReference type="InterPro" id="IPR004919">
    <property type="entry name" value="GmrSD_N"/>
</dbReference>
<name>A0ABU7LIY1_9NOCA</name>
<dbReference type="EMBL" id="JAUTXY010000018">
    <property type="protein sequence ID" value="MEE2061518.1"/>
    <property type="molecule type" value="Genomic_DNA"/>
</dbReference>
<feature type="domain" description="GmrSD restriction endonucleases N-terminal" evidence="1">
    <location>
        <begin position="35"/>
        <end position="182"/>
    </location>
</feature>
<gene>
    <name evidence="2" type="ORF">Q7514_28735</name>
</gene>
<evidence type="ECO:0000259" key="1">
    <source>
        <dbReference type="Pfam" id="PF03235"/>
    </source>
</evidence>
<reference evidence="2 3" key="1">
    <citation type="submission" date="2023-07" db="EMBL/GenBank/DDBJ databases">
        <authorList>
            <person name="Girao M."/>
            <person name="Carvalho M.F."/>
        </authorList>
    </citation>
    <scope>NUCLEOTIDE SEQUENCE [LARGE SCALE GENOMIC DNA]</scope>
    <source>
        <strain evidence="2 3">YIM65754</strain>
    </source>
</reference>
<organism evidence="2 3">
    <name type="scientific">Rhodococcus artemisiae</name>
    <dbReference type="NCBI Taxonomy" id="714159"/>
    <lineage>
        <taxon>Bacteria</taxon>
        <taxon>Bacillati</taxon>
        <taxon>Actinomycetota</taxon>
        <taxon>Actinomycetes</taxon>
        <taxon>Mycobacteriales</taxon>
        <taxon>Nocardiaceae</taxon>
        <taxon>Rhodococcus</taxon>
    </lineage>
</organism>